<dbReference type="Proteomes" id="UP000007635">
    <property type="component" value="Chromosome IV"/>
</dbReference>
<dbReference type="PANTHER" id="PTHR23022">
    <property type="entry name" value="TRANSPOSABLE ELEMENT-RELATED"/>
    <property type="match status" value="1"/>
</dbReference>
<dbReference type="Pfam" id="PF13358">
    <property type="entry name" value="DDE_3"/>
    <property type="match status" value="1"/>
</dbReference>
<dbReference type="Ensembl" id="ENSGACT00000051956.1">
    <property type="protein sequence ID" value="ENSGACP00000035787.1"/>
    <property type="gene ID" value="ENSGACG00000031801.1"/>
</dbReference>
<keyword evidence="3" id="KW-1185">Reference proteome</keyword>
<dbReference type="AlphaFoldDB" id="A0AAQ4PAV4"/>
<reference evidence="2" key="2">
    <citation type="submission" date="2025-08" db="UniProtKB">
        <authorList>
            <consortium name="Ensembl"/>
        </authorList>
    </citation>
    <scope>IDENTIFICATION</scope>
</reference>
<dbReference type="GO" id="GO:0003676">
    <property type="term" value="F:nucleic acid binding"/>
    <property type="evidence" value="ECO:0007669"/>
    <property type="project" value="InterPro"/>
</dbReference>
<evidence type="ECO:0000313" key="3">
    <source>
        <dbReference type="Proteomes" id="UP000007635"/>
    </source>
</evidence>
<dbReference type="InterPro" id="IPR036397">
    <property type="entry name" value="RNaseH_sf"/>
</dbReference>
<dbReference type="InterPro" id="IPR052338">
    <property type="entry name" value="Transposase_5"/>
</dbReference>
<evidence type="ECO:0000259" key="1">
    <source>
        <dbReference type="Pfam" id="PF13358"/>
    </source>
</evidence>
<evidence type="ECO:0000313" key="2">
    <source>
        <dbReference type="Ensembl" id="ENSGACP00000035787.1"/>
    </source>
</evidence>
<name>A0AAQ4PAV4_GASAC</name>
<proteinExistence type="predicted"/>
<reference evidence="2" key="3">
    <citation type="submission" date="2025-09" db="UniProtKB">
        <authorList>
            <consortium name="Ensembl"/>
        </authorList>
    </citation>
    <scope>IDENTIFICATION</scope>
</reference>
<organism evidence="2 3">
    <name type="scientific">Gasterosteus aculeatus aculeatus</name>
    <name type="common">three-spined stickleback</name>
    <dbReference type="NCBI Taxonomy" id="481459"/>
    <lineage>
        <taxon>Eukaryota</taxon>
        <taxon>Metazoa</taxon>
        <taxon>Chordata</taxon>
        <taxon>Craniata</taxon>
        <taxon>Vertebrata</taxon>
        <taxon>Euteleostomi</taxon>
        <taxon>Actinopterygii</taxon>
        <taxon>Neopterygii</taxon>
        <taxon>Teleostei</taxon>
        <taxon>Neoteleostei</taxon>
        <taxon>Acanthomorphata</taxon>
        <taxon>Eupercaria</taxon>
        <taxon>Perciformes</taxon>
        <taxon>Cottioidei</taxon>
        <taxon>Gasterosteales</taxon>
        <taxon>Gasterosteidae</taxon>
        <taxon>Gasterosteus</taxon>
    </lineage>
</organism>
<dbReference type="InterPro" id="IPR038717">
    <property type="entry name" value="Tc1-like_DDE_dom"/>
</dbReference>
<protein>
    <recommendedName>
        <fullName evidence="1">Tc1-like transposase DDE domain-containing protein</fullName>
    </recommendedName>
</protein>
<dbReference type="PANTHER" id="PTHR23022:SF135">
    <property type="entry name" value="SI:DKEY-77F5.3"/>
    <property type="match status" value="1"/>
</dbReference>
<dbReference type="GeneTree" id="ENSGT01120000271870"/>
<dbReference type="Gene3D" id="3.30.420.10">
    <property type="entry name" value="Ribonuclease H-like superfamily/Ribonuclease H"/>
    <property type="match status" value="1"/>
</dbReference>
<accession>A0AAQ4PAV4</accession>
<reference evidence="2 3" key="1">
    <citation type="journal article" date="2021" name="G3 (Bethesda)">
        <title>Improved contiguity of the threespine stickleback genome using long-read sequencing.</title>
        <authorList>
            <person name="Nath S."/>
            <person name="Shaw D.E."/>
            <person name="White M.A."/>
        </authorList>
    </citation>
    <scope>NUCLEOTIDE SEQUENCE [LARGE SCALE GENOMIC DNA]</scope>
    <source>
        <strain evidence="2 3">Lake Benthic</strain>
    </source>
</reference>
<sequence>MKGATVSQKKPKAMGSAYFVFFFFSWPTFWAFPEFPVPRRRTLKRGVPKPLRARRVKVKPLLSSAAHIWSDETKIELFGLNGQASCLEETRHCSSPGQYHSYREARWWQHHAVGMFFSGRNWETIVRIEGKMNAAMYRDILDENMLQSAQDLRLGLRFIFQQDNDPNHTAKITKEWLRDSSVNVLEWPSQSPDLNPIEHLWRELKMAVHRRSPSNLMELERLCKEE</sequence>
<feature type="domain" description="Tc1-like transposase DDE" evidence="1">
    <location>
        <begin position="91"/>
        <end position="219"/>
    </location>
</feature>